<name>A0ABX2QJ56_9HYPH</name>
<keyword evidence="3" id="KW-1185">Reference proteome</keyword>
<organism evidence="2 3">
    <name type="scientific">Mycoplana rhizolycopersici</name>
    <dbReference type="NCBI Taxonomy" id="2746702"/>
    <lineage>
        <taxon>Bacteria</taxon>
        <taxon>Pseudomonadati</taxon>
        <taxon>Pseudomonadota</taxon>
        <taxon>Alphaproteobacteria</taxon>
        <taxon>Hyphomicrobiales</taxon>
        <taxon>Rhizobiaceae</taxon>
        <taxon>Mycoplana</taxon>
    </lineage>
</organism>
<evidence type="ECO:0000313" key="3">
    <source>
        <dbReference type="Proteomes" id="UP000659172"/>
    </source>
</evidence>
<protein>
    <submittedName>
        <fullName evidence="2">Uncharacterized protein</fullName>
    </submittedName>
</protein>
<reference evidence="2 3" key="1">
    <citation type="submission" date="2020-06" db="EMBL/GenBank/DDBJ databases">
        <title>Rhizobium sp.nov. isolated from the tomato plant.</title>
        <authorList>
            <person name="Thin K.K."/>
            <person name="Zhang X."/>
            <person name="He S."/>
        </authorList>
    </citation>
    <scope>NUCLEOTIDE SEQUENCE [LARGE SCALE GENOMIC DNA]</scope>
    <source>
        <strain evidence="2 3">DBTS2</strain>
    </source>
</reference>
<comment type="caution">
    <text evidence="2">The sequence shown here is derived from an EMBL/GenBank/DDBJ whole genome shotgun (WGS) entry which is preliminary data.</text>
</comment>
<dbReference type="Proteomes" id="UP000659172">
    <property type="component" value="Unassembled WGS sequence"/>
</dbReference>
<dbReference type="RefSeq" id="WP_176951751.1">
    <property type="nucleotide sequence ID" value="NZ_JABXYK010000017.1"/>
</dbReference>
<dbReference type="EMBL" id="JABXYK010000017">
    <property type="protein sequence ID" value="NVP57822.1"/>
    <property type="molecule type" value="Genomic_DNA"/>
</dbReference>
<evidence type="ECO:0000256" key="1">
    <source>
        <dbReference type="SAM" id="MobiDB-lite"/>
    </source>
</evidence>
<gene>
    <name evidence="2" type="ORF">HV823_21480</name>
</gene>
<accession>A0ABX2QJ56</accession>
<sequence>MEESKRKARLSALSSIAFDQAAHAAQPFGRDGFRVWTASERSENDGHFLHLPSWPDAKSATQNE</sequence>
<proteinExistence type="predicted"/>
<feature type="region of interest" description="Disordered" evidence="1">
    <location>
        <begin position="45"/>
        <end position="64"/>
    </location>
</feature>
<evidence type="ECO:0000313" key="2">
    <source>
        <dbReference type="EMBL" id="NVP57822.1"/>
    </source>
</evidence>